<keyword evidence="1" id="KW-1133">Transmembrane helix</keyword>
<evidence type="ECO:0000313" key="3">
    <source>
        <dbReference type="Proteomes" id="UP001597183"/>
    </source>
</evidence>
<keyword evidence="3" id="KW-1185">Reference proteome</keyword>
<dbReference type="Proteomes" id="UP001597183">
    <property type="component" value="Unassembled WGS sequence"/>
</dbReference>
<keyword evidence="1" id="KW-0812">Transmembrane</keyword>
<reference evidence="3" key="1">
    <citation type="journal article" date="2019" name="Int. J. Syst. Evol. Microbiol.">
        <title>The Global Catalogue of Microorganisms (GCM) 10K type strain sequencing project: providing services to taxonomists for standard genome sequencing and annotation.</title>
        <authorList>
            <consortium name="The Broad Institute Genomics Platform"/>
            <consortium name="The Broad Institute Genome Sequencing Center for Infectious Disease"/>
            <person name="Wu L."/>
            <person name="Ma J."/>
        </authorList>
    </citation>
    <scope>NUCLEOTIDE SEQUENCE [LARGE SCALE GENOMIC DNA]</scope>
    <source>
        <strain evidence="3">CCM 7526</strain>
    </source>
</reference>
<dbReference type="RefSeq" id="WP_317794485.1">
    <property type="nucleotide sequence ID" value="NZ_AP028461.1"/>
</dbReference>
<gene>
    <name evidence="2" type="ORF">ACFQ5G_55120</name>
</gene>
<accession>A0ABW4AUR8</accession>
<evidence type="ECO:0008006" key="4">
    <source>
        <dbReference type="Google" id="ProtNLM"/>
    </source>
</evidence>
<proteinExistence type="predicted"/>
<dbReference type="EMBL" id="JBHTMK010000083">
    <property type="protein sequence ID" value="MFD1374524.1"/>
    <property type="molecule type" value="Genomic_DNA"/>
</dbReference>
<name>A0ABW4AUR8_9ACTN</name>
<keyword evidence="1" id="KW-0472">Membrane</keyword>
<evidence type="ECO:0000313" key="2">
    <source>
        <dbReference type="EMBL" id="MFD1374524.1"/>
    </source>
</evidence>
<evidence type="ECO:0000256" key="1">
    <source>
        <dbReference type="SAM" id="Phobius"/>
    </source>
</evidence>
<feature type="transmembrane region" description="Helical" evidence="1">
    <location>
        <begin position="6"/>
        <end position="29"/>
    </location>
</feature>
<sequence>MLLAGFGSGSLAIAAIALLAPTLLVVILARRHAFPSRRPVSHQETEGSGR</sequence>
<protein>
    <recommendedName>
        <fullName evidence="4">Membrane transport protein MMPL domain-containing protein</fullName>
    </recommendedName>
</protein>
<organism evidence="2 3">
    <name type="scientific">Actinoplanes sichuanensis</name>
    <dbReference type="NCBI Taxonomy" id="512349"/>
    <lineage>
        <taxon>Bacteria</taxon>
        <taxon>Bacillati</taxon>
        <taxon>Actinomycetota</taxon>
        <taxon>Actinomycetes</taxon>
        <taxon>Micromonosporales</taxon>
        <taxon>Micromonosporaceae</taxon>
        <taxon>Actinoplanes</taxon>
    </lineage>
</organism>
<comment type="caution">
    <text evidence="2">The sequence shown here is derived from an EMBL/GenBank/DDBJ whole genome shotgun (WGS) entry which is preliminary data.</text>
</comment>